<evidence type="ECO:0000256" key="1">
    <source>
        <dbReference type="ARBA" id="ARBA00023015"/>
    </source>
</evidence>
<evidence type="ECO:0000256" key="3">
    <source>
        <dbReference type="ARBA" id="ARBA00023163"/>
    </source>
</evidence>
<keyword evidence="2 4" id="KW-0238">DNA-binding</keyword>
<name>A0ABY2IT02_9MICO</name>
<evidence type="ECO:0000256" key="4">
    <source>
        <dbReference type="PROSITE-ProRule" id="PRU00335"/>
    </source>
</evidence>
<dbReference type="PRINTS" id="PR00455">
    <property type="entry name" value="HTHTETR"/>
</dbReference>
<dbReference type="Gene3D" id="1.10.357.10">
    <property type="entry name" value="Tetracycline Repressor, domain 2"/>
    <property type="match status" value="1"/>
</dbReference>
<keyword evidence="3" id="KW-0804">Transcription</keyword>
<feature type="domain" description="HTH tetR-type" evidence="6">
    <location>
        <begin position="29"/>
        <end position="89"/>
    </location>
</feature>
<feature type="DNA-binding region" description="H-T-H motif" evidence="4">
    <location>
        <begin position="52"/>
        <end position="71"/>
    </location>
</feature>
<dbReference type="EMBL" id="SOFS01000012">
    <property type="protein sequence ID" value="TFC22552.1"/>
    <property type="molecule type" value="Genomic_DNA"/>
</dbReference>
<evidence type="ECO:0000313" key="8">
    <source>
        <dbReference type="Proteomes" id="UP000297604"/>
    </source>
</evidence>
<dbReference type="InterPro" id="IPR009057">
    <property type="entry name" value="Homeodomain-like_sf"/>
</dbReference>
<gene>
    <name evidence="7" type="ORF">E3O46_03670</name>
</gene>
<protein>
    <submittedName>
        <fullName evidence="7">TetR family transcriptional regulator</fullName>
    </submittedName>
</protein>
<dbReference type="SUPFAM" id="SSF46689">
    <property type="entry name" value="Homeodomain-like"/>
    <property type="match status" value="1"/>
</dbReference>
<dbReference type="PANTHER" id="PTHR30055">
    <property type="entry name" value="HTH-TYPE TRANSCRIPTIONAL REGULATOR RUTR"/>
    <property type="match status" value="1"/>
</dbReference>
<dbReference type="Proteomes" id="UP000297604">
    <property type="component" value="Unassembled WGS sequence"/>
</dbReference>
<dbReference type="PROSITE" id="PS50977">
    <property type="entry name" value="HTH_TETR_2"/>
    <property type="match status" value="1"/>
</dbReference>
<dbReference type="InterPro" id="IPR050109">
    <property type="entry name" value="HTH-type_TetR-like_transc_reg"/>
</dbReference>
<proteinExistence type="predicted"/>
<accession>A0ABY2IT02</accession>
<evidence type="ECO:0000259" key="6">
    <source>
        <dbReference type="PROSITE" id="PS50977"/>
    </source>
</evidence>
<dbReference type="InterPro" id="IPR001647">
    <property type="entry name" value="HTH_TetR"/>
</dbReference>
<dbReference type="PANTHER" id="PTHR30055:SF234">
    <property type="entry name" value="HTH-TYPE TRANSCRIPTIONAL REGULATOR BETI"/>
    <property type="match status" value="1"/>
</dbReference>
<sequence length="225" mass="24324">MLLHSLERYANEMDSPGRTRPSRRSAQSEATRTVILDAAERLMLERGYIAASIAAIAAEAGVAVQTIYNSVGLKADVLAAVLERGATEPSGSGESALQDPVASPREASGPRSATDIIRLLVDWCVETNVRTAALRRVVAQAAGVDADVARLELRQSARLLHNFSETATALRDRHALRSGLSDHEAAAAIWALAHPQVYRSLVLDLDWSLGAYREWLGNTLRATLF</sequence>
<evidence type="ECO:0000256" key="5">
    <source>
        <dbReference type="SAM" id="MobiDB-lite"/>
    </source>
</evidence>
<keyword evidence="8" id="KW-1185">Reference proteome</keyword>
<evidence type="ECO:0000313" key="7">
    <source>
        <dbReference type="EMBL" id="TFC22552.1"/>
    </source>
</evidence>
<comment type="caution">
    <text evidence="7">The sequence shown here is derived from an EMBL/GenBank/DDBJ whole genome shotgun (WGS) entry which is preliminary data.</text>
</comment>
<organism evidence="7 8">
    <name type="scientific">Cryobacterium glucosi</name>
    <dbReference type="NCBI Taxonomy" id="1259175"/>
    <lineage>
        <taxon>Bacteria</taxon>
        <taxon>Bacillati</taxon>
        <taxon>Actinomycetota</taxon>
        <taxon>Actinomycetes</taxon>
        <taxon>Micrococcales</taxon>
        <taxon>Microbacteriaceae</taxon>
        <taxon>Cryobacterium</taxon>
    </lineage>
</organism>
<feature type="region of interest" description="Disordered" evidence="5">
    <location>
        <begin position="87"/>
        <end position="109"/>
    </location>
</feature>
<evidence type="ECO:0000256" key="2">
    <source>
        <dbReference type="ARBA" id="ARBA00023125"/>
    </source>
</evidence>
<reference evidence="7 8" key="1">
    <citation type="submission" date="2019-03" db="EMBL/GenBank/DDBJ databases">
        <title>Genomics of glacier-inhabiting Cryobacterium strains.</title>
        <authorList>
            <person name="Liu Q."/>
            <person name="Xin Y.-H."/>
        </authorList>
    </citation>
    <scope>NUCLEOTIDE SEQUENCE [LARGE SCALE GENOMIC DNA]</scope>
    <source>
        <strain evidence="7 8">MDB1-5</strain>
    </source>
</reference>
<feature type="region of interest" description="Disordered" evidence="5">
    <location>
        <begin position="10"/>
        <end position="30"/>
    </location>
</feature>
<keyword evidence="1" id="KW-0805">Transcription regulation</keyword>
<dbReference type="Pfam" id="PF00440">
    <property type="entry name" value="TetR_N"/>
    <property type="match status" value="1"/>
</dbReference>